<organism evidence="1 2">
    <name type="scientific">Didymella exigua CBS 183.55</name>
    <dbReference type="NCBI Taxonomy" id="1150837"/>
    <lineage>
        <taxon>Eukaryota</taxon>
        <taxon>Fungi</taxon>
        <taxon>Dikarya</taxon>
        <taxon>Ascomycota</taxon>
        <taxon>Pezizomycotina</taxon>
        <taxon>Dothideomycetes</taxon>
        <taxon>Pleosporomycetidae</taxon>
        <taxon>Pleosporales</taxon>
        <taxon>Pleosporineae</taxon>
        <taxon>Didymellaceae</taxon>
        <taxon>Didymella</taxon>
    </lineage>
</organism>
<dbReference type="GeneID" id="54345603"/>
<evidence type="ECO:0000313" key="1">
    <source>
        <dbReference type="EMBL" id="KAF1926946.1"/>
    </source>
</evidence>
<keyword evidence="2" id="KW-1185">Reference proteome</keyword>
<reference evidence="1" key="1">
    <citation type="journal article" date="2020" name="Stud. Mycol.">
        <title>101 Dothideomycetes genomes: a test case for predicting lifestyles and emergence of pathogens.</title>
        <authorList>
            <person name="Haridas S."/>
            <person name="Albert R."/>
            <person name="Binder M."/>
            <person name="Bloem J."/>
            <person name="Labutti K."/>
            <person name="Salamov A."/>
            <person name="Andreopoulos B."/>
            <person name="Baker S."/>
            <person name="Barry K."/>
            <person name="Bills G."/>
            <person name="Bluhm B."/>
            <person name="Cannon C."/>
            <person name="Castanera R."/>
            <person name="Culley D."/>
            <person name="Daum C."/>
            <person name="Ezra D."/>
            <person name="Gonzalez J."/>
            <person name="Henrissat B."/>
            <person name="Kuo A."/>
            <person name="Liang C."/>
            <person name="Lipzen A."/>
            <person name="Lutzoni F."/>
            <person name="Magnuson J."/>
            <person name="Mondo S."/>
            <person name="Nolan M."/>
            <person name="Ohm R."/>
            <person name="Pangilinan J."/>
            <person name="Park H.-J."/>
            <person name="Ramirez L."/>
            <person name="Alfaro M."/>
            <person name="Sun H."/>
            <person name="Tritt A."/>
            <person name="Yoshinaga Y."/>
            <person name="Zwiers L.-H."/>
            <person name="Turgeon B."/>
            <person name="Goodwin S."/>
            <person name="Spatafora J."/>
            <person name="Crous P."/>
            <person name="Grigoriev I."/>
        </authorList>
    </citation>
    <scope>NUCLEOTIDE SEQUENCE</scope>
    <source>
        <strain evidence="1">CBS 183.55</strain>
    </source>
</reference>
<sequence length="164" mass="18370">MSSALGEIDARRYQVRQAYIGEYESLVVHLSTLVIPADPALNDCRLSNLLSVQLSQGSNQMLLSVSAWAVLMFGNVATHQTPVLPRLCHSTTPLRPDASYKLPQRRWIQDGTFPSRQAAVLLRIYALADPFRSLQVKQPHDSTKPWWSPTGRTSCQENGRTSYC</sequence>
<proteinExistence type="predicted"/>
<protein>
    <submittedName>
        <fullName evidence="1">Uncharacterized protein</fullName>
    </submittedName>
</protein>
<dbReference type="EMBL" id="ML978974">
    <property type="protein sequence ID" value="KAF1926946.1"/>
    <property type="molecule type" value="Genomic_DNA"/>
</dbReference>
<dbReference type="RefSeq" id="XP_033447198.1">
    <property type="nucleotide sequence ID" value="XM_033587956.1"/>
</dbReference>
<gene>
    <name evidence="1" type="ORF">M421DRAFT_187306</name>
</gene>
<evidence type="ECO:0000313" key="2">
    <source>
        <dbReference type="Proteomes" id="UP000800082"/>
    </source>
</evidence>
<name>A0A6A5RKN2_9PLEO</name>
<dbReference type="Proteomes" id="UP000800082">
    <property type="component" value="Unassembled WGS sequence"/>
</dbReference>
<dbReference type="AlphaFoldDB" id="A0A6A5RKN2"/>
<accession>A0A6A5RKN2</accession>